<keyword evidence="2" id="KW-0175">Coiled coil</keyword>
<dbReference type="InterPro" id="IPR003191">
    <property type="entry name" value="Guanylate-bd/ATL_C"/>
</dbReference>
<keyword evidence="1" id="KW-0378">Hydrolase</keyword>
<dbReference type="GO" id="GO:0005525">
    <property type="term" value="F:GTP binding"/>
    <property type="evidence" value="ECO:0007669"/>
    <property type="project" value="InterPro"/>
</dbReference>
<feature type="domain" description="Guanylate-binding protein/Atlastin C-terminal" evidence="5">
    <location>
        <begin position="270"/>
        <end position="442"/>
    </location>
</feature>
<dbReference type="SMART" id="SM00726">
    <property type="entry name" value="UIM"/>
    <property type="match status" value="3"/>
</dbReference>
<evidence type="ECO:0000259" key="4">
    <source>
        <dbReference type="Pfam" id="PF02263"/>
    </source>
</evidence>
<feature type="domain" description="Guanylate-binding protein N-terminal" evidence="4">
    <location>
        <begin position="114"/>
        <end position="173"/>
    </location>
</feature>
<dbReference type="InterPro" id="IPR027417">
    <property type="entry name" value="P-loop_NTPase"/>
</dbReference>
<dbReference type="Gene3D" id="1.20.1000.10">
    <property type="entry name" value="Guanylate-binding protein, C-terminal domain"/>
    <property type="match status" value="1"/>
</dbReference>
<organism evidence="6 7">
    <name type="scientific">Stylophora pistillata</name>
    <name type="common">Smooth cauliflower coral</name>
    <dbReference type="NCBI Taxonomy" id="50429"/>
    <lineage>
        <taxon>Eukaryota</taxon>
        <taxon>Metazoa</taxon>
        <taxon>Cnidaria</taxon>
        <taxon>Anthozoa</taxon>
        <taxon>Hexacorallia</taxon>
        <taxon>Scleractinia</taxon>
        <taxon>Astrocoeniina</taxon>
        <taxon>Pocilloporidae</taxon>
        <taxon>Stylophora</taxon>
    </lineage>
</organism>
<dbReference type="Pfam" id="PF02841">
    <property type="entry name" value="GBP_C"/>
    <property type="match status" value="1"/>
</dbReference>
<protein>
    <submittedName>
        <fullName evidence="6">Guanylate-binding protein 6</fullName>
    </submittedName>
</protein>
<gene>
    <name evidence="6" type="primary">GBP6</name>
    <name evidence="6" type="ORF">AWC38_SpisGene18970</name>
</gene>
<name>A0A2B4RED8_STYPI</name>
<feature type="region of interest" description="Disordered" evidence="3">
    <location>
        <begin position="24"/>
        <end position="71"/>
    </location>
</feature>
<dbReference type="InterPro" id="IPR015894">
    <property type="entry name" value="Guanylate-bd_N"/>
</dbReference>
<dbReference type="InterPro" id="IPR003903">
    <property type="entry name" value="UIM_dom"/>
</dbReference>
<accession>A0A2B4RED8</accession>
<keyword evidence="7" id="KW-1185">Reference proteome</keyword>
<feature type="domain" description="Guanylate-binding protein N-terminal" evidence="4">
    <location>
        <begin position="737"/>
        <end position="795"/>
    </location>
</feature>
<evidence type="ECO:0000313" key="6">
    <source>
        <dbReference type="EMBL" id="PFX16734.1"/>
    </source>
</evidence>
<dbReference type="AlphaFoldDB" id="A0A2B4RED8"/>
<evidence type="ECO:0000256" key="2">
    <source>
        <dbReference type="SAM" id="Coils"/>
    </source>
</evidence>
<feature type="compositionally biased region" description="Polar residues" evidence="3">
    <location>
        <begin position="29"/>
        <end position="38"/>
    </location>
</feature>
<dbReference type="EMBL" id="LSMT01000522">
    <property type="protein sequence ID" value="PFX16734.1"/>
    <property type="molecule type" value="Genomic_DNA"/>
</dbReference>
<comment type="caution">
    <text evidence="6">The sequence shown here is derived from an EMBL/GenBank/DDBJ whole genome shotgun (WGS) entry which is preliminary data.</text>
</comment>
<sequence>MGKSWRQQYQIEDEDEALAKALELSSLEQQGSQGPQRRSTVEPCQTEFKRPAEASGPDFKRKTRSQAGSRRATPLCLPNNCKWDSSSGECIQTGERRTSLYVLDEALENLRRIRGQEFTVVLLDSEGIDAANGQGLDDNQIFTLTVLLASVLIYNSQGVPTRHDLEGLEDVTQAIPTDCSNIKDYFLKKVFKVQDSSAIGQKSQKVAESILSFFPGFEAFALPSPTVDPDALKSINDNKHLMNPLFISGLEDFKRVVGRILLPKNSVNDGELVTGEGLAALVQLYVQSINTPGMVPNVQNAWDQFVETKCADAMKDALNAYRATMVLQLKDKLPCDNDRLRTGHALALENSEAHFMTDTKRISTNTIERFLKNLKESLNESFHLWQEENAKMTREFCNNLLKMLKKKHLDPVLQQLRRKEGVNLSFHEIIGKYNLIKDDYHTSAIGANDEIEAVFFEFHPEFENLRRFQWENEDEALAKALEMSQLKDSPTSSSLLLPSCEDLQQGLQMQNEDEDQTLAKAMALSLETTGLTLQLARNFVAPYLCTLREMEILSERQKEDRENFREQMDNDLRAHREQMDNMKEANMQQAQKEREQFMQENQELRNQFLDMQKMNEENIKMIKKLSDLVERQQEEKKRLEEETQRTQATMENKEMLEQMEAKHKEEKERLRRDMEAKIEKQRQALTKEFKEAANSRIQRMDEMKQKLEEVEEELKELKKPGFMERVKDFAVAGVRKNSNGQELTVVLLDSEGIDATNTENTDDHQIFTLTVLLASVLIYNSQGVPTRSDVEKLEYP</sequence>
<dbReference type="Pfam" id="PF02263">
    <property type="entry name" value="GBP"/>
    <property type="match status" value="2"/>
</dbReference>
<dbReference type="InterPro" id="IPR036543">
    <property type="entry name" value="Guanylate-bd_C_sf"/>
</dbReference>
<evidence type="ECO:0000256" key="3">
    <source>
        <dbReference type="SAM" id="MobiDB-lite"/>
    </source>
</evidence>
<feature type="coiled-coil region" evidence="2">
    <location>
        <begin position="547"/>
        <end position="720"/>
    </location>
</feature>
<dbReference type="Proteomes" id="UP000225706">
    <property type="component" value="Unassembled WGS sequence"/>
</dbReference>
<dbReference type="Gene3D" id="3.40.50.300">
    <property type="entry name" value="P-loop containing nucleotide triphosphate hydrolases"/>
    <property type="match status" value="2"/>
</dbReference>
<evidence type="ECO:0000256" key="1">
    <source>
        <dbReference type="ARBA" id="ARBA00022801"/>
    </source>
</evidence>
<dbReference type="PANTHER" id="PTHR10751">
    <property type="entry name" value="GUANYLATE BINDING PROTEIN"/>
    <property type="match status" value="1"/>
</dbReference>
<reference evidence="7" key="1">
    <citation type="journal article" date="2017" name="bioRxiv">
        <title>Comparative analysis of the genomes of Stylophora pistillata and Acropora digitifera provides evidence for extensive differences between species of corals.</title>
        <authorList>
            <person name="Voolstra C.R."/>
            <person name="Li Y."/>
            <person name="Liew Y.J."/>
            <person name="Baumgarten S."/>
            <person name="Zoccola D."/>
            <person name="Flot J.-F."/>
            <person name="Tambutte S."/>
            <person name="Allemand D."/>
            <person name="Aranda M."/>
        </authorList>
    </citation>
    <scope>NUCLEOTIDE SEQUENCE [LARGE SCALE GENOMIC DNA]</scope>
</reference>
<evidence type="ECO:0000259" key="5">
    <source>
        <dbReference type="Pfam" id="PF02841"/>
    </source>
</evidence>
<dbReference type="OrthoDB" id="5973237at2759"/>
<proteinExistence type="predicted"/>
<dbReference type="Pfam" id="PF02809">
    <property type="entry name" value="UIM"/>
    <property type="match status" value="3"/>
</dbReference>
<dbReference type="SUPFAM" id="SSF48340">
    <property type="entry name" value="Interferon-induced guanylate-binding protein 1 (GBP1), C-terminal domain"/>
    <property type="match status" value="1"/>
</dbReference>
<dbReference type="GO" id="GO:0003924">
    <property type="term" value="F:GTPase activity"/>
    <property type="evidence" value="ECO:0007669"/>
    <property type="project" value="InterPro"/>
</dbReference>
<evidence type="ECO:0000313" key="7">
    <source>
        <dbReference type="Proteomes" id="UP000225706"/>
    </source>
</evidence>